<evidence type="ECO:0000313" key="3">
    <source>
        <dbReference type="RefSeq" id="XP_019055649.1"/>
    </source>
</evidence>
<accession>A0A1U8QA34</accession>
<gene>
    <name evidence="3" type="primary">LOC109115767</name>
</gene>
<reference evidence="3" key="1">
    <citation type="submission" date="2025-08" db="UniProtKB">
        <authorList>
            <consortium name="RefSeq"/>
        </authorList>
    </citation>
    <scope>IDENTIFICATION</scope>
</reference>
<dbReference type="InterPro" id="IPR043502">
    <property type="entry name" value="DNA/RNA_pol_sf"/>
</dbReference>
<feature type="domain" description="Reverse transcriptase Ty1/copia-type" evidence="1">
    <location>
        <begin position="114"/>
        <end position="205"/>
    </location>
</feature>
<protein>
    <submittedName>
        <fullName evidence="3">Uncharacterized protein LOC109115767</fullName>
    </submittedName>
</protein>
<dbReference type="OMA" id="ALHITIN"/>
<dbReference type="Proteomes" id="UP000189703">
    <property type="component" value="Unplaced"/>
</dbReference>
<organism evidence="2 3">
    <name type="scientific">Nelumbo nucifera</name>
    <name type="common">Sacred lotus</name>
    <dbReference type="NCBI Taxonomy" id="4432"/>
    <lineage>
        <taxon>Eukaryota</taxon>
        <taxon>Viridiplantae</taxon>
        <taxon>Streptophyta</taxon>
        <taxon>Embryophyta</taxon>
        <taxon>Tracheophyta</taxon>
        <taxon>Spermatophyta</taxon>
        <taxon>Magnoliopsida</taxon>
        <taxon>Proteales</taxon>
        <taxon>Nelumbonaceae</taxon>
        <taxon>Nelumbo</taxon>
    </lineage>
</organism>
<dbReference type="CDD" id="cd09272">
    <property type="entry name" value="RNase_HI_RT_Ty1"/>
    <property type="match status" value="1"/>
</dbReference>
<proteinExistence type="predicted"/>
<dbReference type="GeneID" id="109115767"/>
<dbReference type="RefSeq" id="XP_019055649.1">
    <property type="nucleotide sequence ID" value="XM_019200104.1"/>
</dbReference>
<dbReference type="InParanoid" id="A0A1U8QA34"/>
<dbReference type="OrthoDB" id="851134at2759"/>
<dbReference type="KEGG" id="nnu:109115767"/>
<feature type="domain" description="Reverse transcriptase Ty1/copia-type" evidence="1">
    <location>
        <begin position="3"/>
        <end position="108"/>
    </location>
</feature>
<dbReference type="SUPFAM" id="SSF56672">
    <property type="entry name" value="DNA/RNA polymerases"/>
    <property type="match status" value="2"/>
</dbReference>
<evidence type="ECO:0000313" key="2">
    <source>
        <dbReference type="Proteomes" id="UP000189703"/>
    </source>
</evidence>
<dbReference type="PANTHER" id="PTHR11439:SF465">
    <property type="entry name" value="REVERSE TRANSCRIPTASE TY1_COPIA-TYPE DOMAIN-CONTAINING PROTEIN"/>
    <property type="match status" value="1"/>
</dbReference>
<dbReference type="PANTHER" id="PTHR11439">
    <property type="entry name" value="GAG-POL-RELATED RETROTRANSPOSON"/>
    <property type="match status" value="1"/>
</dbReference>
<evidence type="ECO:0000259" key="1">
    <source>
        <dbReference type="Pfam" id="PF07727"/>
    </source>
</evidence>
<keyword evidence="2" id="KW-1185">Reference proteome</keyword>
<dbReference type="Pfam" id="PF07727">
    <property type="entry name" value="RVT_2"/>
    <property type="match status" value="2"/>
</dbReference>
<dbReference type="InterPro" id="IPR013103">
    <property type="entry name" value="RVT_2"/>
</dbReference>
<name>A0A1U8QA34_NELNU</name>
<sequence>MYNAFLHGYLDEEVFMLPPPSYTKAKPNEVCLSKRSLYGLKQVSRQWNVEFCAKLQAYGFVQSAHDHCLFIKKTSTSILALLVYVDDVLVTGTHESEIKKVKQFLHEKHGSAHYHCLFTKKTSTSILALLVYVDDVLVTGTHESEIKKVKQFLHDTFTIKDMEYAKYFLGLKIARGSDGTYVNQRKYVLDILQDFGLLGAKPIVTSLPKGQKFSSTVSYLDEPEKYCKLVGRLLYLNLTRPDISYVVQQLSQYVHSHTQDHWQATLHVLKYLKGTPSRGLFFSSNNNLSLEAFCDADWAACKESCKSLTVSRSSAEAEYRSLAFTVCELQWISYILQDFQVSPPLPIPLWCNNMAALHITINSVFHKTYKAPTD</sequence>
<dbReference type="AlphaFoldDB" id="A0A1U8QA34"/>
<dbReference type="STRING" id="4432.A0A1U8QA34"/>